<dbReference type="Pfam" id="PF06863">
    <property type="entry name" value="DUF1254"/>
    <property type="match status" value="1"/>
</dbReference>
<dbReference type="SUPFAM" id="SSF160935">
    <property type="entry name" value="VPA0735-like"/>
    <property type="match status" value="1"/>
</dbReference>
<name>A0A931BAL0_9ACTN</name>
<dbReference type="Proteomes" id="UP000657385">
    <property type="component" value="Unassembled WGS sequence"/>
</dbReference>
<sequence length="298" mass="31881">MAFPPVEEIRRTAAEGWIWGYALLENYHVLYRQAVEGGVGFGVFHHETAPSGPDGPPSAWAWLDLRAEPWVLTVPATERGYVVAVHDLDTSYVGFVGSGSTGGEGGHHLITGPGWQGRVPDGVTGVLRADTTLVGLTGRTQPVGGEDGAEAVYTAFRRGFRIRPLSDYLGRGTPEPAPEPAWPIWREEAMDTVEFFAVLDFLLGFCPVLPLEAVLRERLAALGVGTEGEFEPGDLTAGAEQAFEHGIADAHQRLAAAKSARGPDSLLFGTRAELAENPLARAVGASVGLHTLPSYAWF</sequence>
<dbReference type="EMBL" id="JADPRT010000013">
    <property type="protein sequence ID" value="MBF9071712.1"/>
    <property type="molecule type" value="Genomic_DNA"/>
</dbReference>
<organism evidence="2 3">
    <name type="scientific">Streptacidiphilus fuscans</name>
    <dbReference type="NCBI Taxonomy" id="2789292"/>
    <lineage>
        <taxon>Bacteria</taxon>
        <taxon>Bacillati</taxon>
        <taxon>Actinomycetota</taxon>
        <taxon>Actinomycetes</taxon>
        <taxon>Kitasatosporales</taxon>
        <taxon>Streptomycetaceae</taxon>
        <taxon>Streptacidiphilus</taxon>
    </lineage>
</organism>
<dbReference type="InterPro" id="IPR010679">
    <property type="entry name" value="DUF1254"/>
</dbReference>
<feature type="domain" description="DUF1254" evidence="1">
    <location>
        <begin position="59"/>
        <end position="164"/>
    </location>
</feature>
<evidence type="ECO:0000313" key="3">
    <source>
        <dbReference type="Proteomes" id="UP000657385"/>
    </source>
</evidence>
<dbReference type="Gene3D" id="2.60.40.1610">
    <property type="entry name" value="Domain of unknown function DUF1254"/>
    <property type="match status" value="1"/>
</dbReference>
<reference evidence="2" key="1">
    <citation type="submission" date="2020-11" db="EMBL/GenBank/DDBJ databases">
        <title>Isolation and identification of active actinomycetes.</title>
        <authorList>
            <person name="Yu B."/>
        </authorList>
    </citation>
    <scope>NUCLEOTIDE SEQUENCE</scope>
    <source>
        <strain evidence="2">NEAU-YB345</strain>
    </source>
</reference>
<proteinExistence type="predicted"/>
<dbReference type="InterPro" id="IPR037050">
    <property type="entry name" value="DUF1254_sf"/>
</dbReference>
<dbReference type="RefSeq" id="WP_196196888.1">
    <property type="nucleotide sequence ID" value="NZ_JADPRT010000013.1"/>
</dbReference>
<evidence type="ECO:0000313" key="2">
    <source>
        <dbReference type="EMBL" id="MBF9071712.1"/>
    </source>
</evidence>
<keyword evidence="3" id="KW-1185">Reference proteome</keyword>
<evidence type="ECO:0000259" key="1">
    <source>
        <dbReference type="Pfam" id="PF06863"/>
    </source>
</evidence>
<dbReference type="PANTHER" id="PTHR36509">
    <property type="entry name" value="BLL3101 PROTEIN"/>
    <property type="match status" value="1"/>
</dbReference>
<comment type="caution">
    <text evidence="2">The sequence shown here is derived from an EMBL/GenBank/DDBJ whole genome shotgun (WGS) entry which is preliminary data.</text>
</comment>
<dbReference type="PANTHER" id="PTHR36509:SF2">
    <property type="entry name" value="BLL3101 PROTEIN"/>
    <property type="match status" value="1"/>
</dbReference>
<protein>
    <submittedName>
        <fullName evidence="2">DUF1254 domain-containing protein</fullName>
    </submittedName>
</protein>
<dbReference type="AlphaFoldDB" id="A0A931BAL0"/>
<gene>
    <name evidence="2" type="ORF">I2501_27180</name>
</gene>
<accession>A0A931BAL0</accession>